<dbReference type="Gene3D" id="2.80.10.50">
    <property type="match status" value="1"/>
</dbReference>
<accession>A0ABN5V714</accession>
<reference evidence="2 3" key="1">
    <citation type="journal article" date="2010" name="ChemBioChem">
        <title>Cloning and characterization of the biosynthetic gene cluster of 16-membered macrolide antibiotic FD-891: involvement of a dual functional cytochrome P450 monooxygenase catalyzing epoxidation and hydroxylation.</title>
        <authorList>
            <person name="Kudo F."/>
            <person name="Motegi A."/>
            <person name="Mizoue K."/>
            <person name="Eguchi T."/>
        </authorList>
    </citation>
    <scope>NUCLEOTIDE SEQUENCE [LARGE SCALE GENOMIC DNA]</scope>
    <source>
        <strain evidence="2 3">A-8890</strain>
    </source>
</reference>
<evidence type="ECO:0008006" key="4">
    <source>
        <dbReference type="Google" id="ProtNLM"/>
    </source>
</evidence>
<dbReference type="InterPro" id="IPR035992">
    <property type="entry name" value="Ricin_B-like_lectins"/>
</dbReference>
<dbReference type="PROSITE" id="PS50231">
    <property type="entry name" value="RICIN_B_LECTIN"/>
    <property type="match status" value="1"/>
</dbReference>
<sequence>MDHCFGRIDLVTLATIAVSVVNAALFAPSARAAENTWIKMEFDPGADKCLTARTNELSSGRWGVRGEECRWGDRFQLWDRRGANIVKAYTNQCLDGNWNGEVYYMEYNGGDYQKWNYTQSGHGLLVKNAATGRLLSTDEFGWFVTTQSVDMGWTSRWEFSGGE</sequence>
<evidence type="ECO:0000313" key="2">
    <source>
        <dbReference type="EMBL" id="BBC29078.1"/>
    </source>
</evidence>
<keyword evidence="1" id="KW-0732">Signal</keyword>
<dbReference type="SUPFAM" id="SSF50370">
    <property type="entry name" value="Ricin B-like lectins"/>
    <property type="match status" value="1"/>
</dbReference>
<evidence type="ECO:0000256" key="1">
    <source>
        <dbReference type="SAM" id="SignalP"/>
    </source>
</evidence>
<dbReference type="EMBL" id="AP018448">
    <property type="protein sequence ID" value="BBC29078.1"/>
    <property type="molecule type" value="Genomic_DNA"/>
</dbReference>
<name>A0ABN5V714_9ACTN</name>
<feature type="signal peptide" evidence="1">
    <location>
        <begin position="1"/>
        <end position="32"/>
    </location>
</feature>
<protein>
    <recommendedName>
        <fullName evidence="4">Ricin B lectin domain-containing protein</fullName>
    </recommendedName>
</protein>
<gene>
    <name evidence="2" type="ORF">SGFS_003690</name>
</gene>
<dbReference type="CDD" id="cd23415">
    <property type="entry name" value="beta-trefoil_Ricin_AH"/>
    <property type="match status" value="1"/>
</dbReference>
<proteinExistence type="predicted"/>
<reference evidence="2 3" key="2">
    <citation type="journal article" date="2023" name="ChemBioChem">
        <title>Acyltransferase Domain Exchange between Two Independent Type I Polyketide Synthases in the Same Producer Strain of Macrolide Antibiotics.</title>
        <authorList>
            <person name="Kudo F."/>
            <person name="Kishikawa K."/>
            <person name="Tsuboi K."/>
            <person name="Kido T."/>
            <person name="Usui T."/>
            <person name="Hashimoto J."/>
            <person name="Shin-Ya K."/>
            <person name="Miyanaga A."/>
            <person name="Eguchi T."/>
        </authorList>
    </citation>
    <scope>NUCLEOTIDE SEQUENCE [LARGE SCALE GENOMIC DNA]</scope>
    <source>
        <strain evidence="2 3">A-8890</strain>
    </source>
</reference>
<dbReference type="Proteomes" id="UP001321542">
    <property type="component" value="Chromosome"/>
</dbReference>
<keyword evidence="3" id="KW-1185">Reference proteome</keyword>
<feature type="chain" id="PRO_5046025267" description="Ricin B lectin domain-containing protein" evidence="1">
    <location>
        <begin position="33"/>
        <end position="163"/>
    </location>
</feature>
<evidence type="ECO:0000313" key="3">
    <source>
        <dbReference type="Proteomes" id="UP001321542"/>
    </source>
</evidence>
<organism evidence="2 3">
    <name type="scientific">Streptomyces graminofaciens</name>
    <dbReference type="NCBI Taxonomy" id="68212"/>
    <lineage>
        <taxon>Bacteria</taxon>
        <taxon>Bacillati</taxon>
        <taxon>Actinomycetota</taxon>
        <taxon>Actinomycetes</taxon>
        <taxon>Kitasatosporales</taxon>
        <taxon>Streptomycetaceae</taxon>
        <taxon>Streptomyces</taxon>
    </lineage>
</organism>